<proteinExistence type="predicted"/>
<sequence>MNLSARFEHVCVPTQTTDAYFRAITTNTSSYRLLQGPMNVYMNNFFIASSNLRETGPKEVFKLYLGIDDGIKVEHQPNVLAEKEQGGMPFGRKTKLETTTLTTIIKNLKDTPVRVLVFYQKPFTSNADLKIKIEEPRTSNNPEVKVDEFNILSFENVIPPKKDYTCSFKYSMEYPVELKLTSTPQRGVKGEMRI</sequence>
<feature type="domain" description="DUF4139" evidence="1">
    <location>
        <begin position="22"/>
        <end position="175"/>
    </location>
</feature>
<dbReference type="InterPro" id="IPR011935">
    <property type="entry name" value="CHP02231"/>
</dbReference>
<dbReference type="InterPro" id="IPR037291">
    <property type="entry name" value="DUF4139"/>
</dbReference>
<dbReference type="PANTHER" id="PTHR31005">
    <property type="entry name" value="DUF4139 DOMAIN-CONTAINING PROTEIN"/>
    <property type="match status" value="1"/>
</dbReference>
<organism evidence="2">
    <name type="scientific">Arcella intermedia</name>
    <dbReference type="NCBI Taxonomy" id="1963864"/>
    <lineage>
        <taxon>Eukaryota</taxon>
        <taxon>Amoebozoa</taxon>
        <taxon>Tubulinea</taxon>
        <taxon>Elardia</taxon>
        <taxon>Arcellinida</taxon>
        <taxon>Sphaerothecina</taxon>
        <taxon>Arcellidae</taxon>
        <taxon>Arcella</taxon>
    </lineage>
</organism>
<evidence type="ECO:0000259" key="1">
    <source>
        <dbReference type="Pfam" id="PF13598"/>
    </source>
</evidence>
<reference evidence="2" key="1">
    <citation type="journal article" date="2020" name="J. Eukaryot. Microbiol.">
        <title>De novo Sequencing, Assembly and Annotation of the Transcriptome for the Free-Living Testate Amoeba Arcella intermedia.</title>
        <authorList>
            <person name="Ribeiro G.M."/>
            <person name="Porfirio-Sousa A.L."/>
            <person name="Maurer-Alcala X.X."/>
            <person name="Katz L.A."/>
            <person name="Lahr D.J.G."/>
        </authorList>
    </citation>
    <scope>NUCLEOTIDE SEQUENCE</scope>
</reference>
<evidence type="ECO:0000313" key="2">
    <source>
        <dbReference type="EMBL" id="NDV34623.1"/>
    </source>
</evidence>
<dbReference type="Pfam" id="PF13598">
    <property type="entry name" value="DUF4139"/>
    <property type="match status" value="1"/>
</dbReference>
<dbReference type="PANTHER" id="PTHR31005:SF8">
    <property type="entry name" value="DUF4139 DOMAIN-CONTAINING PROTEIN"/>
    <property type="match status" value="1"/>
</dbReference>
<name>A0A6B2LC34_9EUKA</name>
<dbReference type="AlphaFoldDB" id="A0A6B2LC34"/>
<dbReference type="EMBL" id="GIBP01005654">
    <property type="protein sequence ID" value="NDV34623.1"/>
    <property type="molecule type" value="Transcribed_RNA"/>
</dbReference>
<accession>A0A6B2LC34</accession>
<protein>
    <recommendedName>
        <fullName evidence="1">DUF4139 domain-containing protein</fullName>
    </recommendedName>
</protein>